<dbReference type="RefSeq" id="XP_018190283.1">
    <property type="nucleotide sequence ID" value="XM_018335913.1"/>
</dbReference>
<feature type="domain" description="ZW10 C-terminal helical" evidence="4">
    <location>
        <begin position="695"/>
        <end position="847"/>
    </location>
</feature>
<evidence type="ECO:0000259" key="3">
    <source>
        <dbReference type="Pfam" id="PF20665"/>
    </source>
</evidence>
<dbReference type="InParanoid" id="A0A165ID26"/>
<accession>A0A165ID26</accession>
<dbReference type="GO" id="GO:0005737">
    <property type="term" value="C:cytoplasm"/>
    <property type="evidence" value="ECO:0007669"/>
    <property type="project" value="GOC"/>
</dbReference>
<evidence type="ECO:0000313" key="6">
    <source>
        <dbReference type="Proteomes" id="UP000076632"/>
    </source>
</evidence>
<feature type="region of interest" description="Disordered" evidence="2">
    <location>
        <begin position="421"/>
        <end position="531"/>
    </location>
</feature>
<keyword evidence="6" id="KW-1185">Reference proteome</keyword>
<dbReference type="GO" id="GO:0006888">
    <property type="term" value="P:endoplasmic reticulum to Golgi vesicle-mediated transport"/>
    <property type="evidence" value="ECO:0007669"/>
    <property type="project" value="TreeGrafter"/>
</dbReference>
<organism evidence="5 6">
    <name type="scientific">Xylona heveae (strain CBS 132557 / TC161)</name>
    <dbReference type="NCBI Taxonomy" id="1328760"/>
    <lineage>
        <taxon>Eukaryota</taxon>
        <taxon>Fungi</taxon>
        <taxon>Dikarya</taxon>
        <taxon>Ascomycota</taxon>
        <taxon>Pezizomycotina</taxon>
        <taxon>Xylonomycetes</taxon>
        <taxon>Xylonales</taxon>
        <taxon>Xylonaceae</taxon>
        <taxon>Xylona</taxon>
    </lineage>
</organism>
<dbReference type="InterPro" id="IPR046362">
    <property type="entry name" value="Zw10/DSL1_C_sf"/>
</dbReference>
<proteinExistence type="predicted"/>
<feature type="domain" description="Centromere/kinetochore protein zw10 middle" evidence="3">
    <location>
        <begin position="226"/>
        <end position="399"/>
    </location>
</feature>
<protein>
    <submittedName>
        <fullName evidence="5">Centromere/kinetochore protein Zw10</fullName>
    </submittedName>
</protein>
<feature type="compositionally biased region" description="Acidic residues" evidence="2">
    <location>
        <begin position="488"/>
        <end position="507"/>
    </location>
</feature>
<dbReference type="AlphaFoldDB" id="A0A165ID26"/>
<feature type="compositionally biased region" description="Basic and acidic residues" evidence="2">
    <location>
        <begin position="473"/>
        <end position="485"/>
    </location>
</feature>
<sequence>MRSQTVSDVQLGQAVLESVRDGSYPDSEAVISAELPTSALPVIIDLLETARQDVKRDIQVLSREIAPDVDGWISQARQLRNDIDRSEAEAREIVKESENGRPLQGRHKDASSKVDFLKDEVYFSETLVATLQSLQRIQSTLDSVQEATFREDYPQSIELLEDGERQLSQSWASENTFAVELLSNRAVNLRKSLVQQVDQCWEELINVDKIRQSLCIVKEINRGSASINIETLTAALDKLGLLQSRIDSCHKSLDQSIISPLLAKDGKEGHATLTIRDNSVQVEKGGGDRGVSDKLEDLKSVFGFLNTHLPSSVSLALSETLMPSLSSRLIDTWLISSVPSSLRGLEEYEEVLKQVQLFVDFIRFLGWKGEEPLAEWASRAPRVWITKRREGALLTVRELLLKGAWDTKTVERVETQVFAPEFANAQGQNGGQDDWNAGWSDDDNEPNADHPSTAANGDEEEDVSAWGLDEPTDESRQEKGARKPAQEQGDDDIEDAWGWGEDDDGSEQSELPKLDELPHSAQVHQDKEKRPEKEITLKEAYTITTVPEAILEKIQSSVFDGNTLMQPSHSQSPVAPAAAGLFTLPTLILAMYRACAPSFYSSSPSGLMFAYNDSMWVTEQLRKLVQEQSEKFEASPTTTRKLTLDGEISLLESYAKRAYSGEMESQRRILGDMLDGAQGFANCTVQPFAGQCHTAVQSTVDLIRGIERQWKGILSRSALLQSIGSLLSTVISKFIVDIEDMSDISEPESQRLVSFCNEISKLEDLFLPEQPKSGATDVGEQEAVPLTAVYTPNWLKFQYLINILESSLVDIKYLWTEGELRLEFGPEEVIDLIEALFADSDHRRRAIGDVRRSSHGR</sequence>
<dbReference type="Gene3D" id="1.10.357.150">
    <property type="match status" value="1"/>
</dbReference>
<dbReference type="Pfam" id="PF20665">
    <property type="entry name" value="Zw10_middle"/>
    <property type="match status" value="1"/>
</dbReference>
<evidence type="ECO:0000259" key="4">
    <source>
        <dbReference type="Pfam" id="PF22766"/>
    </source>
</evidence>
<gene>
    <name evidence="5" type="ORF">L228DRAFT_281772</name>
</gene>
<dbReference type="PANTHER" id="PTHR12205">
    <property type="entry name" value="CENTROMERE/KINETOCHORE PROTEIN ZW10"/>
    <property type="match status" value="1"/>
</dbReference>
<dbReference type="EMBL" id="KV407456">
    <property type="protein sequence ID" value="KZF24728.1"/>
    <property type="molecule type" value="Genomic_DNA"/>
</dbReference>
<dbReference type="InterPro" id="IPR055148">
    <property type="entry name" value="ZW10_C_2"/>
</dbReference>
<dbReference type="GO" id="GO:1990423">
    <property type="term" value="C:RZZ complex"/>
    <property type="evidence" value="ECO:0007669"/>
    <property type="project" value="TreeGrafter"/>
</dbReference>
<feature type="compositionally biased region" description="Basic and acidic residues" evidence="2">
    <location>
        <begin position="510"/>
        <end position="531"/>
    </location>
</feature>
<dbReference type="Pfam" id="PF22766">
    <property type="entry name" value="ZW10_C2"/>
    <property type="match status" value="1"/>
</dbReference>
<dbReference type="OrthoDB" id="534815at2759"/>
<dbReference type="InterPro" id="IPR048344">
    <property type="entry name" value="Zw10_middle"/>
</dbReference>
<dbReference type="GO" id="GO:0007094">
    <property type="term" value="P:mitotic spindle assembly checkpoint signaling"/>
    <property type="evidence" value="ECO:0007669"/>
    <property type="project" value="TreeGrafter"/>
</dbReference>
<evidence type="ECO:0000313" key="5">
    <source>
        <dbReference type="EMBL" id="KZF24728.1"/>
    </source>
</evidence>
<dbReference type="PANTHER" id="PTHR12205:SF0">
    <property type="entry name" value="CENTROMERE_KINETOCHORE PROTEIN ZW10 HOMOLOG"/>
    <property type="match status" value="1"/>
</dbReference>
<dbReference type="OMA" id="REVQYSQ"/>
<dbReference type="GeneID" id="28901050"/>
<dbReference type="Proteomes" id="UP000076632">
    <property type="component" value="Unassembled WGS sequence"/>
</dbReference>
<dbReference type="STRING" id="1328760.A0A165ID26"/>
<reference evidence="5 6" key="1">
    <citation type="journal article" date="2016" name="Fungal Biol.">
        <title>The genome of Xylona heveae provides a window into fungal endophytism.</title>
        <authorList>
            <person name="Gazis R."/>
            <person name="Kuo A."/>
            <person name="Riley R."/>
            <person name="LaButti K."/>
            <person name="Lipzen A."/>
            <person name="Lin J."/>
            <person name="Amirebrahimi M."/>
            <person name="Hesse C.N."/>
            <person name="Spatafora J.W."/>
            <person name="Henrissat B."/>
            <person name="Hainaut M."/>
            <person name="Grigoriev I.V."/>
            <person name="Hibbett D.S."/>
        </authorList>
    </citation>
    <scope>NUCLEOTIDE SEQUENCE [LARGE SCALE GENOMIC DNA]</scope>
    <source>
        <strain evidence="5 6">TC161</strain>
    </source>
</reference>
<feature type="coiled-coil region" evidence="1">
    <location>
        <begin position="44"/>
        <end position="96"/>
    </location>
</feature>
<evidence type="ECO:0000256" key="1">
    <source>
        <dbReference type="SAM" id="Coils"/>
    </source>
</evidence>
<keyword evidence="1" id="KW-0175">Coiled coil</keyword>
<name>A0A165ID26_XYLHT</name>
<evidence type="ECO:0000256" key="2">
    <source>
        <dbReference type="SAM" id="MobiDB-lite"/>
    </source>
</evidence>